<feature type="chain" id="PRO_5032328175" evidence="9">
    <location>
        <begin position="25"/>
        <end position="379"/>
    </location>
</feature>
<evidence type="ECO:0000256" key="9">
    <source>
        <dbReference type="SAM" id="SignalP"/>
    </source>
</evidence>
<dbReference type="InterPro" id="IPR009451">
    <property type="entry name" value="Metamine_DH_Hvc"/>
</dbReference>
<accession>A0A851HR15</accession>
<evidence type="ECO:0000256" key="2">
    <source>
        <dbReference type="ARBA" id="ARBA00010548"/>
    </source>
</evidence>
<dbReference type="InterPro" id="IPR011044">
    <property type="entry name" value="Quino_amine_DH_bsu"/>
</dbReference>
<dbReference type="SUPFAM" id="SSF50969">
    <property type="entry name" value="YVTN repeat-like/Quinoprotein amine dehydrogenase"/>
    <property type="match status" value="1"/>
</dbReference>
<evidence type="ECO:0000256" key="1">
    <source>
        <dbReference type="ARBA" id="ARBA00004418"/>
    </source>
</evidence>
<keyword evidence="5" id="KW-0574">Periplasm</keyword>
<dbReference type="Gene3D" id="2.130.10.10">
    <property type="entry name" value="YVTN repeat-like/Quinoprotein amine dehydrogenase"/>
    <property type="match status" value="1"/>
</dbReference>
<evidence type="ECO:0000256" key="3">
    <source>
        <dbReference type="ARBA" id="ARBA00022448"/>
    </source>
</evidence>
<keyword evidence="3" id="KW-0813">Transport</keyword>
<sequence length="379" mass="42295">MHLPKKLACCLVVASSLIAASANARLPDESVGHTQLPMPDDHRSYIVDFEFNNMVATRIVVVDPDKQEYLGMLPTGHAAPAALSRDRETIYTADFFYTRYVRGERTDVLTAWDSQTLAPKWELELSSRRAFTLTERFSIATSTDDKFVYIYNFTPSTTVTVVDTTTQEMVNEISINGCVLNYPVGERRFASLCGDGALQMITLNDDGEEVERTKTKFFDPDVVKLVERATVVGETYYFVTTLGEVVPLDLSGDKPELLPRWSLVTREEMADGWAPGGWQLIAAAPGLNRLYVLMHPDHKAYNWEDPSQIIWEFDLETGEKLGMLESPNLVWSLSATSDDKPLLLGANIEGGLEIFDLSTGEHKGTMDSVTKTPTLILNH</sequence>
<reference evidence="10 11" key="1">
    <citation type="submission" date="2020-03" db="EMBL/GenBank/DDBJ databases">
        <title>Metagenomic, metatranscriptomic, and metabolomic analyses revealed the key microbes and metabolic features during the fermentation of ganjang, Korean traditional soy sauce.</title>
        <authorList>
            <person name="Chun B.H."/>
            <person name="Jeon C.O."/>
        </authorList>
    </citation>
    <scope>NUCLEOTIDE SEQUENCE [LARGE SCALE GENOMIC DNA]</scope>
    <source>
        <strain evidence="10 11">KG14</strain>
    </source>
</reference>
<organism evidence="10 11">
    <name type="scientific">Marinobacter adhaerens</name>
    <dbReference type="NCBI Taxonomy" id="1033846"/>
    <lineage>
        <taxon>Bacteria</taxon>
        <taxon>Pseudomonadati</taxon>
        <taxon>Pseudomonadota</taxon>
        <taxon>Gammaproteobacteria</taxon>
        <taxon>Pseudomonadales</taxon>
        <taxon>Marinobacteraceae</taxon>
        <taxon>Marinobacter</taxon>
    </lineage>
</organism>
<name>A0A851HR15_9GAMM</name>
<comment type="subcellular location">
    <subcellularLocation>
        <location evidence="1">Periplasm</location>
    </subcellularLocation>
</comment>
<dbReference type="InterPro" id="IPR015943">
    <property type="entry name" value="WD40/YVTN_repeat-like_dom_sf"/>
</dbReference>
<dbReference type="Proteomes" id="UP000536442">
    <property type="component" value="Unassembled WGS sequence"/>
</dbReference>
<evidence type="ECO:0000256" key="4">
    <source>
        <dbReference type="ARBA" id="ARBA00022729"/>
    </source>
</evidence>
<keyword evidence="7" id="KW-0560">Oxidoreductase</keyword>
<dbReference type="GO" id="GO:0030058">
    <property type="term" value="F:aliphatic amine dehydrogenase activity"/>
    <property type="evidence" value="ECO:0007669"/>
    <property type="project" value="InterPro"/>
</dbReference>
<keyword evidence="4 9" id="KW-0732">Signal</keyword>
<keyword evidence="8" id="KW-1015">Disulfide bond</keyword>
<feature type="disulfide bond" evidence="8">
    <location>
        <begin position="178"/>
        <end position="193"/>
    </location>
</feature>
<evidence type="ECO:0000313" key="10">
    <source>
        <dbReference type="EMBL" id="NWN91160.1"/>
    </source>
</evidence>
<protein>
    <submittedName>
        <fullName evidence="10">Amine dehydrogenase</fullName>
    </submittedName>
</protein>
<evidence type="ECO:0000256" key="7">
    <source>
        <dbReference type="ARBA" id="ARBA00023002"/>
    </source>
</evidence>
<comment type="similarity">
    <text evidence="2">Belongs to the aromatic amine dehydrogenase heavy chain family.</text>
</comment>
<evidence type="ECO:0000256" key="8">
    <source>
        <dbReference type="PIRSR" id="PIRSR609451-50"/>
    </source>
</evidence>
<keyword evidence="6" id="KW-0249">Electron transport</keyword>
<proteinExistence type="inferred from homology"/>
<keyword evidence="11" id="KW-1185">Reference proteome</keyword>
<dbReference type="Pfam" id="PF06433">
    <property type="entry name" value="Me-amine-dh_H"/>
    <property type="match status" value="1"/>
</dbReference>
<feature type="signal peptide" evidence="9">
    <location>
        <begin position="1"/>
        <end position="24"/>
    </location>
</feature>
<comment type="caution">
    <text evidence="10">The sequence shown here is derived from an EMBL/GenBank/DDBJ whole genome shotgun (WGS) entry which is preliminary data.</text>
</comment>
<gene>
    <name evidence="10" type="ORF">HLV39_06610</name>
</gene>
<evidence type="ECO:0000256" key="6">
    <source>
        <dbReference type="ARBA" id="ARBA00022982"/>
    </source>
</evidence>
<dbReference type="GO" id="GO:0042597">
    <property type="term" value="C:periplasmic space"/>
    <property type="evidence" value="ECO:0007669"/>
    <property type="project" value="UniProtKB-SubCell"/>
</dbReference>
<evidence type="ECO:0000256" key="5">
    <source>
        <dbReference type="ARBA" id="ARBA00022764"/>
    </source>
</evidence>
<dbReference type="EMBL" id="JABEVQ010000003">
    <property type="protein sequence ID" value="NWN91160.1"/>
    <property type="molecule type" value="Genomic_DNA"/>
</dbReference>
<evidence type="ECO:0000313" key="11">
    <source>
        <dbReference type="Proteomes" id="UP000536442"/>
    </source>
</evidence>
<dbReference type="AlphaFoldDB" id="A0A851HR15"/>